<evidence type="ECO:0000256" key="3">
    <source>
        <dbReference type="ARBA" id="ARBA00022679"/>
    </source>
</evidence>
<dbReference type="GO" id="GO:0080044">
    <property type="term" value="F:quercetin 7-O-glucosyltransferase activity"/>
    <property type="evidence" value="ECO:0007669"/>
    <property type="project" value="TreeGrafter"/>
</dbReference>
<dbReference type="Pfam" id="PF00201">
    <property type="entry name" value="UDPGT"/>
    <property type="match status" value="1"/>
</dbReference>
<dbReference type="eggNOG" id="KOG1192">
    <property type="taxonomic scope" value="Eukaryota"/>
</dbReference>
<dbReference type="STRING" id="81985.R0HCC0"/>
<name>R0HCC0_9BRAS</name>
<keyword evidence="3" id="KW-0808">Transferase</keyword>
<dbReference type="CDD" id="cd03784">
    <property type="entry name" value="GT1_Gtf-like"/>
    <property type="match status" value="1"/>
</dbReference>
<dbReference type="Gene3D" id="3.40.50.2000">
    <property type="entry name" value="Glycogen Phosphorylase B"/>
    <property type="match status" value="2"/>
</dbReference>
<dbReference type="InterPro" id="IPR002213">
    <property type="entry name" value="UDP_glucos_trans"/>
</dbReference>
<organism evidence="4 5">
    <name type="scientific">Capsella rubella</name>
    <dbReference type="NCBI Taxonomy" id="81985"/>
    <lineage>
        <taxon>Eukaryota</taxon>
        <taxon>Viridiplantae</taxon>
        <taxon>Streptophyta</taxon>
        <taxon>Embryophyta</taxon>
        <taxon>Tracheophyta</taxon>
        <taxon>Spermatophyta</taxon>
        <taxon>Magnoliopsida</taxon>
        <taxon>eudicotyledons</taxon>
        <taxon>Gunneridae</taxon>
        <taxon>Pentapetalae</taxon>
        <taxon>rosids</taxon>
        <taxon>malvids</taxon>
        <taxon>Brassicales</taxon>
        <taxon>Brassicaceae</taxon>
        <taxon>Camelineae</taxon>
        <taxon>Capsella</taxon>
    </lineage>
</organism>
<dbReference type="SUPFAM" id="SSF53756">
    <property type="entry name" value="UDP-Glycosyltransferase/glycogen phosphorylase"/>
    <property type="match status" value="1"/>
</dbReference>
<dbReference type="AlphaFoldDB" id="R0HCC0"/>
<keyword evidence="5" id="KW-1185">Reference proteome</keyword>
<reference evidence="5" key="1">
    <citation type="journal article" date="2013" name="Nat. Genet.">
        <title>The Capsella rubella genome and the genomic consequences of rapid mating system evolution.</title>
        <authorList>
            <person name="Slotte T."/>
            <person name="Hazzouri K.M."/>
            <person name="Agren J.A."/>
            <person name="Koenig D."/>
            <person name="Maumus F."/>
            <person name="Guo Y.L."/>
            <person name="Steige K."/>
            <person name="Platts A.E."/>
            <person name="Escobar J.S."/>
            <person name="Newman L.K."/>
            <person name="Wang W."/>
            <person name="Mandakova T."/>
            <person name="Vello E."/>
            <person name="Smith L.M."/>
            <person name="Henz S.R."/>
            <person name="Steffen J."/>
            <person name="Takuno S."/>
            <person name="Brandvain Y."/>
            <person name="Coop G."/>
            <person name="Andolfatto P."/>
            <person name="Hu T.T."/>
            <person name="Blanchette M."/>
            <person name="Clark R.M."/>
            <person name="Quesneville H."/>
            <person name="Nordborg M."/>
            <person name="Gaut B.S."/>
            <person name="Lysak M.A."/>
            <person name="Jenkins J."/>
            <person name="Grimwood J."/>
            <person name="Chapman J."/>
            <person name="Prochnik S."/>
            <person name="Shu S."/>
            <person name="Rokhsar D."/>
            <person name="Schmutz J."/>
            <person name="Weigel D."/>
            <person name="Wright S.I."/>
        </authorList>
    </citation>
    <scope>NUCLEOTIDE SEQUENCE [LARGE SCALE GENOMIC DNA]</scope>
    <source>
        <strain evidence="5">cv. Monte Gargano</strain>
    </source>
</reference>
<evidence type="ECO:0000313" key="4">
    <source>
        <dbReference type="EMBL" id="EOA27079.1"/>
    </source>
</evidence>
<dbReference type="GO" id="GO:0080043">
    <property type="term" value="F:quercetin 3-O-glucosyltransferase activity"/>
    <property type="evidence" value="ECO:0007669"/>
    <property type="project" value="TreeGrafter"/>
</dbReference>
<dbReference type="KEGG" id="crb:17888387"/>
<dbReference type="OrthoDB" id="5835829at2759"/>
<proteinExistence type="inferred from homology"/>
<evidence type="ECO:0000313" key="5">
    <source>
        <dbReference type="Proteomes" id="UP000029121"/>
    </source>
</evidence>
<dbReference type="FunFam" id="3.40.50.2000:FF:000056">
    <property type="entry name" value="Glycosyltransferase"/>
    <property type="match status" value="1"/>
</dbReference>
<dbReference type="FunFam" id="3.40.50.2000:FF:000152">
    <property type="entry name" value="Glycosyltransferase"/>
    <property type="match status" value="1"/>
</dbReference>
<accession>R0HCC0</accession>
<evidence type="ECO:0000256" key="2">
    <source>
        <dbReference type="ARBA" id="ARBA00022676"/>
    </source>
</evidence>
<dbReference type="EMBL" id="KB870808">
    <property type="protein sequence ID" value="EOA27079.1"/>
    <property type="molecule type" value="Genomic_DNA"/>
</dbReference>
<evidence type="ECO:0008006" key="6">
    <source>
        <dbReference type="Google" id="ProtNLM"/>
    </source>
</evidence>
<keyword evidence="2" id="KW-0328">Glycosyltransferase</keyword>
<evidence type="ECO:0000256" key="1">
    <source>
        <dbReference type="ARBA" id="ARBA00009995"/>
    </source>
</evidence>
<dbReference type="PANTHER" id="PTHR11926">
    <property type="entry name" value="GLUCOSYL/GLUCURONOSYL TRANSFERASES"/>
    <property type="match status" value="1"/>
</dbReference>
<sequence length="457" mass="51369">MNPTKPQPLGLHHVVAMPWPGRGHINPMLNLCKRLVRRDPNLIVTVVVTEEWFGFIGSDPKPNRIHFATLPNLIPSELVRANDFIGFVDAVLTKLEQPFERLLDGLSSPPPNAIIADTYIIWAVRVGIKRNIPVASLWTTSATILSLFTHSDLLASHGHFPVEPSESKLDEIVDYIPGLSPTQIRDLQITHGYSHHVFNIFKKSFGELSKANYLLFPSTYELEPKAIDFFTSKFDFPVYAIGPLIPFEELSVGSKDNELDYIHWLDEQPESSVLYISQGSFLSVSEAQMEEIVVGVRESGIRFLWVARGGELKLKEALEGSSGVVVSWCDQLRVLCHVAVGGFWTHCGFNSTMEGIYSGVPMLTFPVFWDQFLNAKMIVEEWKVGMRIDSKKKNELLIVSDEIKELVKRFMDGESEEGIQMRRQICDLSETCRDAVAEGGSSDANIDTFMKDITKIV</sequence>
<protein>
    <recommendedName>
        <fullName evidence="6">Glycosyltransferase</fullName>
    </recommendedName>
</protein>
<dbReference type="Proteomes" id="UP000029121">
    <property type="component" value="Unassembled WGS sequence"/>
</dbReference>
<comment type="similarity">
    <text evidence="1">Belongs to the UDP-glycosyltransferase family.</text>
</comment>
<gene>
    <name evidence="4" type="ORF">CARUB_v10023176mg</name>
</gene>
<dbReference type="PANTHER" id="PTHR11926:SF1395">
    <property type="entry name" value="GLYCOSYLTRANSFERASE"/>
    <property type="match status" value="1"/>
</dbReference>